<evidence type="ECO:0000259" key="5">
    <source>
        <dbReference type="PROSITE" id="PS50018"/>
    </source>
</evidence>
<feature type="compositionally biased region" description="Polar residues" evidence="3">
    <location>
        <begin position="465"/>
        <end position="474"/>
    </location>
</feature>
<dbReference type="SUPFAM" id="SSF48350">
    <property type="entry name" value="GTPase activation domain, GAP"/>
    <property type="match status" value="1"/>
</dbReference>
<dbReference type="SMART" id="SM00323">
    <property type="entry name" value="RasGAP"/>
    <property type="match status" value="1"/>
</dbReference>
<feature type="region of interest" description="Disordered" evidence="3">
    <location>
        <begin position="766"/>
        <end position="792"/>
    </location>
</feature>
<organism evidence="6 7">
    <name type="scientific">Saccoglossus kowalevskii</name>
    <name type="common">Acorn worm</name>
    <dbReference type="NCBI Taxonomy" id="10224"/>
    <lineage>
        <taxon>Eukaryota</taxon>
        <taxon>Metazoa</taxon>
        <taxon>Hemichordata</taxon>
        <taxon>Enteropneusta</taxon>
        <taxon>Harrimaniidae</taxon>
        <taxon>Saccoglossus</taxon>
    </lineage>
</organism>
<dbReference type="Gene3D" id="1.10.506.10">
    <property type="entry name" value="GTPase Activation - p120gap, domain 1"/>
    <property type="match status" value="1"/>
</dbReference>
<sequence>MQPDRDEKNRIDNSLQISIIEAKGIPSKKKYFCELCLNENLYARTSSKVKGEMLFWGEQFSFTSLPNFSSVSVHLYKDSDKKRKKDKNGYLGSINIPVSGISSHQGVEKWYPINSTLNRLGNKNDGPSIRIKAKYQKIHILPIDQYSDFLQMVTALDYNLCKTNDSMVFRANSIATKAMEAYLKLVGDKYLKDTLGDYISTLYENDDDSEAKIADQEMATRRQVMEMNARLKEGEQQLRCQQEEKDQQMKDIITREWGNMKTFLHEISGPSDEGNVVNFDGIIDLGRELSILHSLLTQNVDLCNKDSLDKLEPLPDILSRINSAKEQPMDESNLLAKKMALYSSTPSLQSSVPDHLAKLFQDADLSNSGDVSILPSFDSAMNEGSKSCAVNSLVQFLKKGEHRKDDVELKNCCHPSVHSPEDCVPLRRVNLSCDLFKEQLSEESSNAPSSSETSPSQDTSESSPGCQSHQEMSVAMTTRPQPLPLSFSNPVYQLSVGSLKYIDETTNDSKSSVASNVSFQDKDFDSTLGMSQIDRLFTVGSNSSSTESSPSPEKMPYGIPGIMDAPHTLPKLGSKGGHRIESSLRELERCGQYATTSRSSRIPDQRTQSPVRPVSLMTASPRTRAHHHHGHQTIRTLNTAVKHSLYTTMAQPLHAAVLSDSSSGDSPTTSTAMHFSATSSSNATTPSYSPLGFNSPPAELCRKQETATQTTMDSRTFAEEQEEMQAVIISKQKIIEAQEQRIETLDTANGKLMVALSQLKERYHLHTRNGSSSSPRPAPKFPVNGEYKSSHC</sequence>
<dbReference type="Pfam" id="PF00168">
    <property type="entry name" value="C2"/>
    <property type="match status" value="1"/>
</dbReference>
<dbReference type="Proteomes" id="UP000694865">
    <property type="component" value="Unplaced"/>
</dbReference>
<dbReference type="InterPro" id="IPR021887">
    <property type="entry name" value="DAB2P_C"/>
</dbReference>
<dbReference type="PROSITE" id="PS50018">
    <property type="entry name" value="RAS_GTPASE_ACTIV_2"/>
    <property type="match status" value="1"/>
</dbReference>
<dbReference type="InterPro" id="IPR035892">
    <property type="entry name" value="C2_domain_sf"/>
</dbReference>
<dbReference type="InterPro" id="IPR000008">
    <property type="entry name" value="C2_dom"/>
</dbReference>
<evidence type="ECO:0000256" key="2">
    <source>
        <dbReference type="SAM" id="Coils"/>
    </source>
</evidence>
<dbReference type="PANTHER" id="PTHR10194">
    <property type="entry name" value="RAS GTPASE-ACTIVATING PROTEINS"/>
    <property type="match status" value="1"/>
</dbReference>
<dbReference type="InterPro" id="IPR001936">
    <property type="entry name" value="RasGAP_dom"/>
</dbReference>
<feature type="region of interest" description="Disordered" evidence="3">
    <location>
        <begin position="658"/>
        <end position="698"/>
    </location>
</feature>
<keyword evidence="1" id="KW-0343">GTPase activation</keyword>
<evidence type="ECO:0000313" key="6">
    <source>
        <dbReference type="Proteomes" id="UP000694865"/>
    </source>
</evidence>
<proteinExistence type="predicted"/>
<feature type="coiled-coil region" evidence="2">
    <location>
        <begin position="224"/>
        <end position="251"/>
    </location>
</feature>
<dbReference type="CDD" id="cd04013">
    <property type="entry name" value="C2_SynGAP_like"/>
    <property type="match status" value="1"/>
</dbReference>
<keyword evidence="2" id="KW-0175">Coiled coil</keyword>
<feature type="compositionally biased region" description="Low complexity" evidence="3">
    <location>
        <begin position="659"/>
        <end position="690"/>
    </location>
</feature>
<feature type="domain" description="Ras-GAP" evidence="5">
    <location>
        <begin position="168"/>
        <end position="238"/>
    </location>
</feature>
<dbReference type="PANTHER" id="PTHR10194:SF60">
    <property type="entry name" value="RAS GTPASE-ACTIVATING PROTEIN RASKOL"/>
    <property type="match status" value="1"/>
</dbReference>
<accession>A0ABM0MQG2</accession>
<feature type="domain" description="C2" evidence="4">
    <location>
        <begin position="1"/>
        <end position="111"/>
    </location>
</feature>
<evidence type="ECO:0000256" key="3">
    <source>
        <dbReference type="SAM" id="MobiDB-lite"/>
    </source>
</evidence>
<dbReference type="Pfam" id="PF12004">
    <property type="entry name" value="DAB2P_C"/>
    <property type="match status" value="2"/>
</dbReference>
<reference evidence="7" key="1">
    <citation type="submission" date="2025-08" db="UniProtKB">
        <authorList>
            <consortium name="RefSeq"/>
        </authorList>
    </citation>
    <scope>IDENTIFICATION</scope>
    <source>
        <tissue evidence="7">Testes</tissue>
    </source>
</reference>
<evidence type="ECO:0000256" key="1">
    <source>
        <dbReference type="ARBA" id="ARBA00022468"/>
    </source>
</evidence>
<dbReference type="SUPFAM" id="SSF49562">
    <property type="entry name" value="C2 domain (Calcium/lipid-binding domain, CaLB)"/>
    <property type="match status" value="1"/>
</dbReference>
<name>A0ABM0MQG2_SACKO</name>
<feature type="compositionally biased region" description="Low complexity" evidence="3">
    <location>
        <begin position="442"/>
        <end position="464"/>
    </location>
</feature>
<dbReference type="SMART" id="SM00239">
    <property type="entry name" value="C2"/>
    <property type="match status" value="1"/>
</dbReference>
<dbReference type="Gene3D" id="2.60.40.150">
    <property type="entry name" value="C2 domain"/>
    <property type="match status" value="1"/>
</dbReference>
<protein>
    <submittedName>
        <fullName evidence="7">Ras GTPase-activating protein nGAP-like</fullName>
    </submittedName>
</protein>
<dbReference type="RefSeq" id="XP_006822253.1">
    <property type="nucleotide sequence ID" value="XM_006822190.1"/>
</dbReference>
<feature type="region of interest" description="Disordered" evidence="3">
    <location>
        <begin position="441"/>
        <end position="474"/>
    </location>
</feature>
<evidence type="ECO:0000259" key="4">
    <source>
        <dbReference type="PROSITE" id="PS50004"/>
    </source>
</evidence>
<gene>
    <name evidence="7" type="primary">LOC100371986</name>
</gene>
<dbReference type="GeneID" id="100371986"/>
<evidence type="ECO:0000313" key="7">
    <source>
        <dbReference type="RefSeq" id="XP_006822253.1"/>
    </source>
</evidence>
<feature type="region of interest" description="Disordered" evidence="3">
    <location>
        <begin position="593"/>
        <end position="613"/>
    </location>
</feature>
<dbReference type="Gene3D" id="1.10.506.20">
    <property type="match status" value="1"/>
</dbReference>
<keyword evidence="6" id="KW-1185">Reference proteome</keyword>
<dbReference type="PROSITE" id="PS50004">
    <property type="entry name" value="C2"/>
    <property type="match status" value="1"/>
</dbReference>
<dbReference type="InterPro" id="IPR008936">
    <property type="entry name" value="Rho_GTPase_activation_prot"/>
</dbReference>
<dbReference type="InterPro" id="IPR039360">
    <property type="entry name" value="Ras_GTPase"/>
</dbReference>
<feature type="compositionally biased region" description="Polar residues" evidence="3">
    <location>
        <begin position="593"/>
        <end position="610"/>
    </location>
</feature>